<reference evidence="2 3" key="1">
    <citation type="submission" date="2018-06" db="EMBL/GenBank/DDBJ databases">
        <title>Azoarcus communis strain SWub3 genome.</title>
        <authorList>
            <person name="Zorraquino Salvo V."/>
            <person name="Toubiana D."/>
            <person name="Blumwald E."/>
        </authorList>
    </citation>
    <scope>NUCLEOTIDE SEQUENCE [LARGE SCALE GENOMIC DNA]</scope>
    <source>
        <strain evidence="2 3">SWub3</strain>
    </source>
</reference>
<dbReference type="PROSITE" id="PS51085">
    <property type="entry name" value="2FE2S_FER_2"/>
    <property type="match status" value="1"/>
</dbReference>
<dbReference type="OrthoDB" id="9796486at2"/>
<dbReference type="Pfam" id="PF00111">
    <property type="entry name" value="Fer2"/>
    <property type="match status" value="1"/>
</dbReference>
<proteinExistence type="predicted"/>
<dbReference type="Proteomes" id="UP000248259">
    <property type="component" value="Unassembled WGS sequence"/>
</dbReference>
<evidence type="ECO:0000313" key="2">
    <source>
        <dbReference type="EMBL" id="PZA16967.1"/>
    </source>
</evidence>
<evidence type="ECO:0000259" key="1">
    <source>
        <dbReference type="PROSITE" id="PS51085"/>
    </source>
</evidence>
<dbReference type="AlphaFoldDB" id="A0A323UWY6"/>
<dbReference type="InterPro" id="IPR006058">
    <property type="entry name" value="2Fe2S_fd_BS"/>
</dbReference>
<dbReference type="InterPro" id="IPR036010">
    <property type="entry name" value="2Fe-2S_ferredoxin-like_sf"/>
</dbReference>
<dbReference type="SUPFAM" id="SSF54292">
    <property type="entry name" value="2Fe-2S ferredoxin-like"/>
    <property type="match status" value="1"/>
</dbReference>
<dbReference type="CDD" id="cd00207">
    <property type="entry name" value="fer2"/>
    <property type="match status" value="1"/>
</dbReference>
<dbReference type="PROSITE" id="PS00197">
    <property type="entry name" value="2FE2S_FER_1"/>
    <property type="match status" value="1"/>
</dbReference>
<protein>
    <submittedName>
        <fullName evidence="2">Ferredoxin</fullName>
    </submittedName>
</protein>
<name>A0A323UWY6_9RHOO</name>
<dbReference type="RefSeq" id="WP_110524191.1">
    <property type="nucleotide sequence ID" value="NZ_QKOE01000005.1"/>
</dbReference>
<dbReference type="EMBL" id="QKOE01000005">
    <property type="protein sequence ID" value="PZA16967.1"/>
    <property type="molecule type" value="Genomic_DNA"/>
</dbReference>
<evidence type="ECO:0000313" key="3">
    <source>
        <dbReference type="Proteomes" id="UP000248259"/>
    </source>
</evidence>
<organism evidence="2 3">
    <name type="scientific">Parazoarcus communis SWub3 = DSM 12120</name>
    <dbReference type="NCBI Taxonomy" id="1121029"/>
    <lineage>
        <taxon>Bacteria</taxon>
        <taxon>Pseudomonadati</taxon>
        <taxon>Pseudomonadota</taxon>
        <taxon>Betaproteobacteria</taxon>
        <taxon>Rhodocyclales</taxon>
        <taxon>Zoogloeaceae</taxon>
        <taxon>Parazoarcus</taxon>
    </lineage>
</organism>
<comment type="caution">
    <text evidence="2">The sequence shown here is derived from an EMBL/GenBank/DDBJ whole genome shotgun (WGS) entry which is preliminary data.</text>
</comment>
<accession>A0A323UWY6</accession>
<dbReference type="GO" id="GO:0051537">
    <property type="term" value="F:2 iron, 2 sulfur cluster binding"/>
    <property type="evidence" value="ECO:0007669"/>
    <property type="project" value="InterPro"/>
</dbReference>
<sequence>MSHTVRIEDTGLSYACAPRESLLEGLNRLGLRGIPTGCRGGGCGVCKIEVLAGQFQTRVMSRDHVSDDDVAHHRLLACRVYPASDLSLKVIGKLQRKVCNPASVR</sequence>
<dbReference type="InterPro" id="IPR001041">
    <property type="entry name" value="2Fe-2S_ferredoxin-type"/>
</dbReference>
<feature type="domain" description="2Fe-2S ferredoxin-type" evidence="1">
    <location>
        <begin position="1"/>
        <end position="94"/>
    </location>
</feature>
<dbReference type="InterPro" id="IPR012675">
    <property type="entry name" value="Beta-grasp_dom_sf"/>
</dbReference>
<keyword evidence="3" id="KW-1185">Reference proteome</keyword>
<gene>
    <name evidence="2" type="ORF">DNK49_10025</name>
</gene>
<dbReference type="Gene3D" id="3.10.20.30">
    <property type="match status" value="1"/>
</dbReference>